<dbReference type="CDD" id="cd20531">
    <property type="entry name" value="CYCLIN_CCNK_rpt2"/>
    <property type="match status" value="1"/>
</dbReference>
<keyword evidence="3" id="KW-0436">Ligase</keyword>
<protein>
    <recommendedName>
        <fullName evidence="9">Arginyl-tRNA synthetase</fullName>
    </recommendedName>
</protein>
<evidence type="ECO:0000259" key="5">
    <source>
        <dbReference type="SMART" id="SM00385"/>
    </source>
</evidence>
<dbReference type="GO" id="GO:0005524">
    <property type="term" value="F:ATP binding"/>
    <property type="evidence" value="ECO:0007669"/>
    <property type="project" value="UniProtKB-KW"/>
</dbReference>
<name>A0A835CX05_APHGI</name>
<dbReference type="FunFam" id="1.10.472.10:FF:000021">
    <property type="entry name" value="Cyclin-K (Predicted)"/>
    <property type="match status" value="1"/>
</dbReference>
<dbReference type="Proteomes" id="UP000639338">
    <property type="component" value="Unassembled WGS sequence"/>
</dbReference>
<keyword evidence="3" id="KW-0547">Nucleotide-binding</keyword>
<keyword evidence="3" id="KW-0648">Protein biosynthesis</keyword>
<gene>
    <name evidence="7" type="ORF">HCN44_009073</name>
</gene>
<dbReference type="InterPro" id="IPR035684">
    <property type="entry name" value="ArgRS_core"/>
</dbReference>
<reference evidence="7 8" key="1">
    <citation type="submission" date="2020-08" db="EMBL/GenBank/DDBJ databases">
        <title>Aphidius gifuensis genome sequencing and assembly.</title>
        <authorList>
            <person name="Du Z."/>
        </authorList>
    </citation>
    <scope>NUCLEOTIDE SEQUENCE [LARGE SCALE GENOMIC DNA]</scope>
    <source>
        <strain evidence="7">YNYX2018</strain>
        <tissue evidence="7">Adults</tissue>
    </source>
</reference>
<dbReference type="InterPro" id="IPR013763">
    <property type="entry name" value="Cyclin-like_dom"/>
</dbReference>
<comment type="similarity">
    <text evidence="2">Belongs to the cyclin family.</text>
</comment>
<accession>A0A835CX05</accession>
<evidence type="ECO:0000256" key="4">
    <source>
        <dbReference type="SAM" id="Coils"/>
    </source>
</evidence>
<dbReference type="OrthoDB" id="25002at2759"/>
<dbReference type="GO" id="GO:0005737">
    <property type="term" value="C:cytoplasm"/>
    <property type="evidence" value="ECO:0007669"/>
    <property type="project" value="InterPro"/>
</dbReference>
<dbReference type="InterPro" id="IPR036915">
    <property type="entry name" value="Cyclin-like_sf"/>
</dbReference>
<dbReference type="Gene3D" id="1.10.472.10">
    <property type="entry name" value="Cyclin-like"/>
    <property type="match status" value="2"/>
</dbReference>
<evidence type="ECO:0000313" key="7">
    <source>
        <dbReference type="EMBL" id="KAF7996035.1"/>
    </source>
</evidence>
<dbReference type="GO" id="GO:0004814">
    <property type="term" value="F:arginine-tRNA ligase activity"/>
    <property type="evidence" value="ECO:0007669"/>
    <property type="project" value="InterPro"/>
</dbReference>
<dbReference type="GO" id="GO:0016538">
    <property type="term" value="F:cyclin-dependent protein serine/threonine kinase regulator activity"/>
    <property type="evidence" value="ECO:0007669"/>
    <property type="project" value="InterPro"/>
</dbReference>
<dbReference type="InterPro" id="IPR005148">
    <property type="entry name" value="Arg-tRNA-synth_N"/>
</dbReference>
<dbReference type="InterPro" id="IPR001278">
    <property type="entry name" value="Arg-tRNA-ligase"/>
</dbReference>
<dbReference type="SMART" id="SM01016">
    <property type="entry name" value="Arg_tRNA_synt_N"/>
    <property type="match status" value="1"/>
</dbReference>
<organism evidence="7 8">
    <name type="scientific">Aphidius gifuensis</name>
    <name type="common">Parasitoid wasp</name>
    <dbReference type="NCBI Taxonomy" id="684658"/>
    <lineage>
        <taxon>Eukaryota</taxon>
        <taxon>Metazoa</taxon>
        <taxon>Ecdysozoa</taxon>
        <taxon>Arthropoda</taxon>
        <taxon>Hexapoda</taxon>
        <taxon>Insecta</taxon>
        <taxon>Pterygota</taxon>
        <taxon>Neoptera</taxon>
        <taxon>Endopterygota</taxon>
        <taxon>Hymenoptera</taxon>
        <taxon>Apocrita</taxon>
        <taxon>Ichneumonoidea</taxon>
        <taxon>Braconidae</taxon>
        <taxon>Aphidiinae</taxon>
        <taxon>Aphidius</taxon>
    </lineage>
</organism>
<proteinExistence type="inferred from homology"/>
<feature type="coiled-coil region" evidence="4">
    <location>
        <begin position="314"/>
        <end position="341"/>
    </location>
</feature>
<evidence type="ECO:0000259" key="6">
    <source>
        <dbReference type="SMART" id="SM01016"/>
    </source>
</evidence>
<dbReference type="SUPFAM" id="SSF52374">
    <property type="entry name" value="Nucleotidylyl transferase"/>
    <property type="match status" value="1"/>
</dbReference>
<dbReference type="SUPFAM" id="SSF55190">
    <property type="entry name" value="Arginyl-tRNA synthetase (ArgRS), N-terminal 'additional' domain"/>
    <property type="match status" value="1"/>
</dbReference>
<feature type="domain" description="Cyclin-like" evidence="5">
    <location>
        <begin position="142"/>
        <end position="233"/>
    </location>
</feature>
<dbReference type="EMBL" id="JACMRX010000002">
    <property type="protein sequence ID" value="KAF7996035.1"/>
    <property type="molecule type" value="Genomic_DNA"/>
</dbReference>
<evidence type="ECO:0000256" key="1">
    <source>
        <dbReference type="ARBA" id="ARBA00023127"/>
    </source>
</evidence>
<feature type="domain" description="Arginyl tRNA synthetase N-terminal" evidence="6">
    <location>
        <begin position="367"/>
        <end position="451"/>
    </location>
</feature>
<dbReference type="Pfam" id="PF00134">
    <property type="entry name" value="Cyclin_N"/>
    <property type="match status" value="1"/>
</dbReference>
<dbReference type="PRINTS" id="PR01038">
    <property type="entry name" value="TRNASYNTHARG"/>
</dbReference>
<keyword evidence="8" id="KW-1185">Reference proteome</keyword>
<dbReference type="Gene3D" id="3.30.1360.70">
    <property type="entry name" value="Arginyl tRNA synthetase N-terminal domain"/>
    <property type="match status" value="1"/>
</dbReference>
<dbReference type="AlphaFoldDB" id="A0A835CX05"/>
<evidence type="ECO:0000256" key="3">
    <source>
        <dbReference type="RuleBase" id="RU363038"/>
    </source>
</evidence>
<dbReference type="Pfam" id="PF03485">
    <property type="entry name" value="Arg_tRNA_synt_N"/>
    <property type="match status" value="1"/>
</dbReference>
<comment type="similarity">
    <text evidence="3">Belongs to the class-I aminoacyl-tRNA synthetase family.</text>
</comment>
<keyword evidence="4" id="KW-0175">Coiled coil</keyword>
<evidence type="ECO:0008006" key="9">
    <source>
        <dbReference type="Google" id="ProtNLM"/>
    </source>
</evidence>
<evidence type="ECO:0000313" key="8">
    <source>
        <dbReference type="Proteomes" id="UP000639338"/>
    </source>
</evidence>
<feature type="domain" description="Cyclin-like" evidence="5">
    <location>
        <begin position="35"/>
        <end position="129"/>
    </location>
</feature>
<comment type="caution">
    <text evidence="7">The sequence shown here is derived from an EMBL/GenBank/DDBJ whole genome shotgun (WGS) entry which is preliminary data.</text>
</comment>
<dbReference type="InterPro" id="IPR043198">
    <property type="entry name" value="Cyclin/Ssn8"/>
</dbReference>
<sequence>MSCWYYDKKKLRRTPSIQDSIDYETECRYRNEGARFIIDTGSKMDLGYNTIATGAVFFHRFYMFHSFRQFPRYVTACVCLFLAGKVEETPKKCKDIIEVAKSQLADRKFATFGEDPKKKCMIFEKILLQTIKFDFQVEHPHRYLLEYAKCLKGDKNKLQKIVQMAWTFANDSLCTTLCLQWEPEIIAVALLYLSCKLRKFKVVDWNGKQPNHLHWWDMFVEDLTMDLLKDICHQVQNFYPASNQAKPQNSTSLISASQDRCYLWVQESIKKYTFEVIRNVENQAEKNVNEDFDNKLKSTYAKVEDQILIKKIVEKQVKVNIDRLEREKKIMEQEHEQMMINMNQSFIQYWVNKKMLAIHFKYRDVIDHVNSLEKNKNLPNNNDKKNNQKNRGGYQLHERKQHAMSLSKLLFAQGKNIPPRDVANSVVEKVKSSKFIEKLKIAGPGFINIYLSRAYAFSALITLVQIGKVPSPYMMKKKIIVDFSSPNIAKEMHVGLLRSTIIGESIYRLLENLGHDVLRINHVGTKFCMLIAHLQDEFPNYLNVSPTIRLKRALDKLKEKRRHQELTDEQFKKAQESVAYKHDTNIDNTVNDLKISEKNALLYYKEQLSMEPKLGMTDDSTSSEFHNIKS</sequence>
<dbReference type="PANTHER" id="PTHR10026">
    <property type="entry name" value="CYCLIN"/>
    <property type="match status" value="1"/>
</dbReference>
<dbReference type="GO" id="GO:0006420">
    <property type="term" value="P:arginyl-tRNA aminoacylation"/>
    <property type="evidence" value="ECO:0007669"/>
    <property type="project" value="InterPro"/>
</dbReference>
<evidence type="ECO:0000256" key="2">
    <source>
        <dbReference type="RuleBase" id="RU000383"/>
    </source>
</evidence>
<dbReference type="CDD" id="cd20530">
    <property type="entry name" value="CYCLIN_CCNK_rpt1"/>
    <property type="match status" value="1"/>
</dbReference>
<keyword evidence="3" id="KW-0030">Aminoacyl-tRNA synthetase</keyword>
<dbReference type="Gene3D" id="3.40.50.620">
    <property type="entry name" value="HUPs"/>
    <property type="match status" value="1"/>
</dbReference>
<dbReference type="InterPro" id="IPR006671">
    <property type="entry name" value="Cyclin_N"/>
</dbReference>
<dbReference type="SUPFAM" id="SSF47954">
    <property type="entry name" value="Cyclin-like"/>
    <property type="match status" value="2"/>
</dbReference>
<dbReference type="Pfam" id="PF21797">
    <property type="entry name" value="CycT2-like_C"/>
    <property type="match status" value="1"/>
</dbReference>
<dbReference type="Pfam" id="PF00750">
    <property type="entry name" value="tRNA-synt_1d"/>
    <property type="match status" value="1"/>
</dbReference>
<dbReference type="GO" id="GO:0006357">
    <property type="term" value="P:regulation of transcription by RNA polymerase II"/>
    <property type="evidence" value="ECO:0007669"/>
    <property type="project" value="InterPro"/>
</dbReference>
<dbReference type="InterPro" id="IPR036695">
    <property type="entry name" value="Arg-tRNA-synth_N_sf"/>
</dbReference>
<dbReference type="InterPro" id="IPR014729">
    <property type="entry name" value="Rossmann-like_a/b/a_fold"/>
</dbReference>
<keyword evidence="3" id="KW-0067">ATP-binding</keyword>
<dbReference type="SMART" id="SM00385">
    <property type="entry name" value="CYCLIN"/>
    <property type="match status" value="2"/>
</dbReference>
<keyword evidence="1 2" id="KW-0195">Cyclin</keyword>